<dbReference type="Proteomes" id="UP000244989">
    <property type="component" value="Unassembled WGS sequence"/>
</dbReference>
<dbReference type="KEGG" id="cyz:C3B44_02375"/>
<dbReference type="OrthoDB" id="10021307at2"/>
<gene>
    <name evidence="2" type="ORF">DF222_05460</name>
</gene>
<feature type="transmembrane region" description="Helical" evidence="1">
    <location>
        <begin position="274"/>
        <end position="293"/>
    </location>
</feature>
<feature type="transmembrane region" description="Helical" evidence="1">
    <location>
        <begin position="223"/>
        <end position="242"/>
    </location>
</feature>
<feature type="transmembrane region" description="Helical" evidence="1">
    <location>
        <begin position="248"/>
        <end position="267"/>
    </location>
</feature>
<dbReference type="AlphaFoldDB" id="A0A2U1T6Z4"/>
<comment type="caution">
    <text evidence="2">The sequence shown here is derived from an EMBL/GenBank/DDBJ whole genome shotgun (WGS) entry which is preliminary data.</text>
</comment>
<feature type="transmembrane region" description="Helical" evidence="1">
    <location>
        <begin position="151"/>
        <end position="174"/>
    </location>
</feature>
<feature type="transmembrane region" description="Helical" evidence="1">
    <location>
        <begin position="87"/>
        <end position="108"/>
    </location>
</feature>
<name>A0A2U1T6Z4_9CORY</name>
<keyword evidence="1" id="KW-0472">Membrane</keyword>
<keyword evidence="1" id="KW-0812">Transmembrane</keyword>
<evidence type="ECO:0000313" key="3">
    <source>
        <dbReference type="Proteomes" id="UP000244989"/>
    </source>
</evidence>
<dbReference type="RefSeq" id="WP_108430958.1">
    <property type="nucleotide sequence ID" value="NZ_CP026947.1"/>
</dbReference>
<keyword evidence="1" id="KW-1133">Transmembrane helix</keyword>
<proteinExistence type="predicted"/>
<feature type="transmembrane region" description="Helical" evidence="1">
    <location>
        <begin position="21"/>
        <end position="41"/>
    </location>
</feature>
<reference evidence="3" key="1">
    <citation type="submission" date="2018-04" db="EMBL/GenBank/DDBJ databases">
        <authorList>
            <person name="Liu S."/>
            <person name="Wang Z."/>
            <person name="Li J."/>
        </authorList>
    </citation>
    <scope>NUCLEOTIDE SEQUENCE [LARGE SCALE GENOMIC DNA]</scope>
    <source>
        <strain evidence="3">2189</strain>
    </source>
</reference>
<accession>A0A2U1T6Z4</accession>
<keyword evidence="3" id="KW-1185">Reference proteome</keyword>
<evidence type="ECO:0000256" key="1">
    <source>
        <dbReference type="SAM" id="Phobius"/>
    </source>
</evidence>
<sequence>MLFLKEVNLVRHSHFLEQKHQGILFSLLRAFFLITPLSVMGAPAALGQAGTSLAIWAGVLLVSTPAAVSLSPALRVPIIPIGTLPRIVGAALGFRFLELMPAAGLVVYRLIMGTLPDKTLVILIIAGLAMAFGLVRVLVDDLSLRWPHIFYRSHLVTITLLPGLFGAVTVLVGLGLPQNTTVGTVTILSLFPLYFSFISERGPIVMTIGVPGLTSRMFRRTSVYAIACAAVGSFIGLLFFQIPPLLALAQALGVAATAGLWLACAWGGGVVRGFILLVLSGLFIGAPAGIVNAEQSLRSTAAVALLSVLIAAAAWFGLRRVRDQRLTTLLSG</sequence>
<protein>
    <submittedName>
        <fullName evidence="2">Uncharacterized protein</fullName>
    </submittedName>
</protein>
<dbReference type="EMBL" id="QEEZ01000008">
    <property type="protein sequence ID" value="PWC01780.1"/>
    <property type="molecule type" value="Genomic_DNA"/>
</dbReference>
<organism evidence="2 3">
    <name type="scientific">Corynebacterium yudongzhengii</name>
    <dbReference type="NCBI Taxonomy" id="2080740"/>
    <lineage>
        <taxon>Bacteria</taxon>
        <taxon>Bacillati</taxon>
        <taxon>Actinomycetota</taxon>
        <taxon>Actinomycetes</taxon>
        <taxon>Mycobacteriales</taxon>
        <taxon>Corynebacteriaceae</taxon>
        <taxon>Corynebacterium</taxon>
    </lineage>
</organism>
<feature type="transmembrane region" description="Helical" evidence="1">
    <location>
        <begin position="299"/>
        <end position="318"/>
    </location>
</feature>
<feature type="transmembrane region" description="Helical" evidence="1">
    <location>
        <begin position="120"/>
        <end position="139"/>
    </location>
</feature>
<feature type="transmembrane region" description="Helical" evidence="1">
    <location>
        <begin position="53"/>
        <end position="75"/>
    </location>
</feature>
<evidence type="ECO:0000313" key="2">
    <source>
        <dbReference type="EMBL" id="PWC01780.1"/>
    </source>
</evidence>